<dbReference type="AlphaFoldDB" id="A0A8S9GGW9"/>
<dbReference type="Gene3D" id="1.10.510.10">
    <property type="entry name" value="Transferase(Phosphotransferase) domain 1"/>
    <property type="match status" value="1"/>
</dbReference>
<reference evidence="1" key="1">
    <citation type="submission" date="2019-12" db="EMBL/GenBank/DDBJ databases">
        <title>Genome sequencing and annotation of Brassica cretica.</title>
        <authorList>
            <person name="Studholme D.J."/>
            <person name="Sarris P.F."/>
        </authorList>
    </citation>
    <scope>NUCLEOTIDE SEQUENCE</scope>
    <source>
        <strain evidence="1">PFS-102/07</strain>
        <tissue evidence="1">Leaf</tissue>
    </source>
</reference>
<dbReference type="EMBL" id="QGKY02001925">
    <property type="protein sequence ID" value="KAF2545425.1"/>
    <property type="molecule type" value="Genomic_DNA"/>
</dbReference>
<dbReference type="SUPFAM" id="SSF56112">
    <property type="entry name" value="Protein kinase-like (PK-like)"/>
    <property type="match status" value="1"/>
</dbReference>
<organism evidence="1">
    <name type="scientific">Brassica cretica</name>
    <name type="common">Mustard</name>
    <dbReference type="NCBI Taxonomy" id="69181"/>
    <lineage>
        <taxon>Eukaryota</taxon>
        <taxon>Viridiplantae</taxon>
        <taxon>Streptophyta</taxon>
        <taxon>Embryophyta</taxon>
        <taxon>Tracheophyta</taxon>
        <taxon>Spermatophyta</taxon>
        <taxon>Magnoliopsida</taxon>
        <taxon>eudicotyledons</taxon>
        <taxon>Gunneridae</taxon>
        <taxon>Pentapetalae</taxon>
        <taxon>rosids</taxon>
        <taxon>malvids</taxon>
        <taxon>Brassicales</taxon>
        <taxon>Brassicaceae</taxon>
        <taxon>Brassiceae</taxon>
        <taxon>Brassica</taxon>
    </lineage>
</organism>
<comment type="caution">
    <text evidence="1">The sequence shown here is derived from an EMBL/GenBank/DDBJ whole genome shotgun (WGS) entry which is preliminary data.</text>
</comment>
<evidence type="ECO:0008006" key="2">
    <source>
        <dbReference type="Google" id="ProtNLM"/>
    </source>
</evidence>
<name>A0A8S9GGW9_BRACR</name>
<gene>
    <name evidence="1" type="ORF">F2Q70_00019824</name>
</gene>
<proteinExistence type="predicted"/>
<evidence type="ECO:0000313" key="1">
    <source>
        <dbReference type="EMBL" id="KAF2545425.1"/>
    </source>
</evidence>
<accession>A0A8S9GGW9</accession>
<sequence length="60" mass="6776">MLETGSASDCFDRRLREFEENELIQVMKLGLLCTSENPLKRPSMAEVVQVLESIRNGFGS</sequence>
<protein>
    <recommendedName>
        <fullName evidence="2">Serine-threonine/tyrosine-protein kinase catalytic domain-containing protein</fullName>
    </recommendedName>
</protein>
<dbReference type="InterPro" id="IPR011009">
    <property type="entry name" value="Kinase-like_dom_sf"/>
</dbReference>